<dbReference type="EMBL" id="LHZG01000087">
    <property type="protein sequence ID" value="KXV22666.1"/>
    <property type="molecule type" value="Genomic_DNA"/>
</dbReference>
<comment type="caution">
    <text evidence="10">The sequence shown here is derived from an EMBL/GenBank/DDBJ whole genome shotgun (WGS) entry which is preliminary data.</text>
</comment>
<dbReference type="PANTHER" id="PTHR22726">
    <property type="entry name" value="METALLOENDOPEPTIDASE OMA1"/>
    <property type="match status" value="1"/>
</dbReference>
<feature type="signal peptide" evidence="8">
    <location>
        <begin position="1"/>
        <end position="21"/>
    </location>
</feature>
<reference evidence="10 11" key="1">
    <citation type="submission" date="2015-06" db="EMBL/GenBank/DDBJ databases">
        <title>Improved classification and identification of acetic acid bacteria using matrix-assisted laser desorption/ionization time-of-flight mass spectrometry; Gluconobacter nephelii and Gluconobacter uchimurae are later heterotypic synonyms of Gluconobacter japonicus and Gluconobacter oxydans, respectively.</title>
        <authorList>
            <person name="Li L."/>
            <person name="Cleenwerck I."/>
            <person name="De Vuyst L."/>
            <person name="Vandamme P."/>
        </authorList>
    </citation>
    <scope>NUCLEOTIDE SEQUENCE [LARGE SCALE GENOMIC DNA]</scope>
    <source>
        <strain evidence="10 11">LMG 1676</strain>
    </source>
</reference>
<sequence>MKKFLALAGTLSLLGCSTSNPGIPAQGTYISHITPPASYPTRPALQKLIFPHNSKIEGIVVDPTVTAYMEQIRDRLLAQWTGVKPEAPIFLSVDEQFSSDVSPAGAMFINAGMIQYFSDNPETQSEDAFAFVIAHELSHILLGHAADKAANQKLEQRFSGAGELGTMVAGAAGGSAIASSAKMALLSLYGAHTIGEYGGFPSWSRSQEEEADTLAVDLMAKAGYSVSMAETSLDALNTADQRDAARAELKAKAAQEKARQEAEKNQKDNLTAAVLNPILTPGFSLLGSGLNYVGRGMVYVNLDHPHAAERKAELSHYINRNYADLIPILHKAPFQKWIRSREVQKFLHESQAINDVADTAATKNWQKTRQLLAGIGSPVRSSQIWLYFNILTEAGLGQNRQAIADLQAASQRDDVILQTVSIWADYLDSQGKTDDALAYLAQEQKLFDDPATLPQQITIAKKAKKTITVNELVVECQMTGIDRLQQQCSAASKS</sequence>
<evidence type="ECO:0000256" key="3">
    <source>
        <dbReference type="ARBA" id="ARBA00022723"/>
    </source>
</evidence>
<accession>A0A149S7F5</accession>
<organism evidence="10 11">
    <name type="scientific">Gluconobacter oxydans</name>
    <name type="common">Gluconobacter suboxydans</name>
    <dbReference type="NCBI Taxonomy" id="442"/>
    <lineage>
        <taxon>Bacteria</taxon>
        <taxon>Pseudomonadati</taxon>
        <taxon>Pseudomonadota</taxon>
        <taxon>Alphaproteobacteria</taxon>
        <taxon>Acetobacterales</taxon>
        <taxon>Acetobacteraceae</taxon>
        <taxon>Gluconobacter</taxon>
    </lineage>
</organism>
<dbReference type="PANTHER" id="PTHR22726:SF1">
    <property type="entry name" value="METALLOENDOPEPTIDASE OMA1, MITOCHONDRIAL"/>
    <property type="match status" value="1"/>
</dbReference>
<keyword evidence="6" id="KW-0482">Metalloprotease</keyword>
<gene>
    <name evidence="10" type="ORF">AD934_01140</name>
</gene>
<dbReference type="RefSeq" id="WP_062499628.1">
    <property type="nucleotide sequence ID" value="NZ_LHZG01000087.1"/>
</dbReference>
<name>A0A149S7F5_GLUOY</name>
<dbReference type="GO" id="GO:0004222">
    <property type="term" value="F:metalloendopeptidase activity"/>
    <property type="evidence" value="ECO:0007669"/>
    <property type="project" value="InterPro"/>
</dbReference>
<evidence type="ECO:0000256" key="8">
    <source>
        <dbReference type="SAM" id="SignalP"/>
    </source>
</evidence>
<dbReference type="GO" id="GO:0046872">
    <property type="term" value="F:metal ion binding"/>
    <property type="evidence" value="ECO:0007669"/>
    <property type="project" value="UniProtKB-KW"/>
</dbReference>
<keyword evidence="4" id="KW-0378">Hydrolase</keyword>
<evidence type="ECO:0000256" key="6">
    <source>
        <dbReference type="ARBA" id="ARBA00023049"/>
    </source>
</evidence>
<dbReference type="PROSITE" id="PS51257">
    <property type="entry name" value="PROKAR_LIPOPROTEIN"/>
    <property type="match status" value="1"/>
</dbReference>
<dbReference type="InterPro" id="IPR051156">
    <property type="entry name" value="Mito/Outer_Membr_Metalloprot"/>
</dbReference>
<dbReference type="InterPro" id="IPR001915">
    <property type="entry name" value="Peptidase_M48"/>
</dbReference>
<feature type="domain" description="Peptidase M48" evidence="9">
    <location>
        <begin position="103"/>
        <end position="298"/>
    </location>
</feature>
<dbReference type="AlphaFoldDB" id="A0A149S7F5"/>
<keyword evidence="5" id="KW-0862">Zinc</keyword>
<dbReference type="Pfam" id="PF01435">
    <property type="entry name" value="Peptidase_M48"/>
    <property type="match status" value="1"/>
</dbReference>
<protein>
    <recommendedName>
        <fullName evidence="9">Peptidase M48 domain-containing protein</fullName>
    </recommendedName>
</protein>
<evidence type="ECO:0000256" key="1">
    <source>
        <dbReference type="ARBA" id="ARBA00001947"/>
    </source>
</evidence>
<feature type="coiled-coil region" evidence="7">
    <location>
        <begin position="237"/>
        <end position="273"/>
    </location>
</feature>
<evidence type="ECO:0000259" key="9">
    <source>
        <dbReference type="Pfam" id="PF01435"/>
    </source>
</evidence>
<feature type="chain" id="PRO_5007554281" description="Peptidase M48 domain-containing protein" evidence="8">
    <location>
        <begin position="22"/>
        <end position="494"/>
    </location>
</feature>
<comment type="cofactor">
    <cofactor evidence="1">
        <name>Zn(2+)</name>
        <dbReference type="ChEBI" id="CHEBI:29105"/>
    </cofactor>
</comment>
<evidence type="ECO:0000256" key="7">
    <source>
        <dbReference type="SAM" id="Coils"/>
    </source>
</evidence>
<dbReference type="GO" id="GO:0016020">
    <property type="term" value="C:membrane"/>
    <property type="evidence" value="ECO:0007669"/>
    <property type="project" value="TreeGrafter"/>
</dbReference>
<dbReference type="PATRIC" id="fig|442.8.peg.71"/>
<dbReference type="Proteomes" id="UP000075655">
    <property type="component" value="Unassembled WGS sequence"/>
</dbReference>
<dbReference type="GO" id="GO:0051603">
    <property type="term" value="P:proteolysis involved in protein catabolic process"/>
    <property type="evidence" value="ECO:0007669"/>
    <property type="project" value="TreeGrafter"/>
</dbReference>
<evidence type="ECO:0000256" key="2">
    <source>
        <dbReference type="ARBA" id="ARBA00022670"/>
    </source>
</evidence>
<evidence type="ECO:0000256" key="5">
    <source>
        <dbReference type="ARBA" id="ARBA00022833"/>
    </source>
</evidence>
<evidence type="ECO:0000313" key="11">
    <source>
        <dbReference type="Proteomes" id="UP000075655"/>
    </source>
</evidence>
<keyword evidence="8" id="KW-0732">Signal</keyword>
<keyword evidence="3" id="KW-0479">Metal-binding</keyword>
<evidence type="ECO:0000256" key="4">
    <source>
        <dbReference type="ARBA" id="ARBA00022801"/>
    </source>
</evidence>
<evidence type="ECO:0000313" key="10">
    <source>
        <dbReference type="EMBL" id="KXV22666.1"/>
    </source>
</evidence>
<keyword evidence="2" id="KW-0645">Protease</keyword>
<keyword evidence="7" id="KW-0175">Coiled coil</keyword>
<proteinExistence type="predicted"/>